<feature type="binding site" evidence="11">
    <location>
        <position position="304"/>
    </location>
    <ligand>
        <name>Mg(2+)</name>
        <dbReference type="ChEBI" id="CHEBI:18420"/>
    </ligand>
</feature>
<reference evidence="13 14" key="1">
    <citation type="journal article" date="2018" name="Nat. Biotechnol.">
        <title>A standardized bacterial taxonomy based on genome phylogeny substantially revises the tree of life.</title>
        <authorList>
            <person name="Parks D.H."/>
            <person name="Chuvochina M."/>
            <person name="Waite D.W."/>
            <person name="Rinke C."/>
            <person name="Skarshewski A."/>
            <person name="Chaumeil P.A."/>
            <person name="Hugenholtz P."/>
        </authorList>
    </citation>
    <scope>NUCLEOTIDE SEQUENCE [LARGE SCALE GENOMIC DNA]</scope>
    <source>
        <strain evidence="13">UBA9905</strain>
    </source>
</reference>
<evidence type="ECO:0000256" key="1">
    <source>
        <dbReference type="ARBA" id="ARBA00011955"/>
    </source>
</evidence>
<dbReference type="GO" id="GO:0046872">
    <property type="term" value="F:metal ion binding"/>
    <property type="evidence" value="ECO:0007669"/>
    <property type="project" value="UniProtKB-UniRule"/>
</dbReference>
<sequence length="346" mass="38152">MSRRNTSHLLRSRTILYAVLLVSSVALLTFVFFRQKPLEYYDRTEYLLGTYVTVRVSSSKMSPVTLAEAAMAEMERIDDKFGSRSNGVIAELNRSGELHDIDKETSFLIKSALEIARNTSGAFDPTLYELTKLWGFDDESSEKRIPSEKEIEEALGSTGFSRITFVEESQYVSLADGAMLDLGAIAKGYAVDMAIAKIKALDDGATGFIDAGGDIGVIGPKYGSRPWIVGVRDPRGESVQDVIEYIYLYDGAVATSGDYERFFIEDNVRYHHILDPETGYPSRNGVISATVIGKSAMLADAYATAAFVTGMEPGVTFLPRFGALVLLVMEDMSTFKSPGFEVYQER</sequence>
<organism evidence="13 14">
    <name type="scientific">Mesotoga infera</name>
    <dbReference type="NCBI Taxonomy" id="1236046"/>
    <lineage>
        <taxon>Bacteria</taxon>
        <taxon>Thermotogati</taxon>
        <taxon>Thermotogota</taxon>
        <taxon>Thermotogae</taxon>
        <taxon>Kosmotogales</taxon>
        <taxon>Kosmotogaceae</taxon>
        <taxon>Mesotoga</taxon>
    </lineage>
</organism>
<evidence type="ECO:0000256" key="2">
    <source>
        <dbReference type="ARBA" id="ARBA00016337"/>
    </source>
</evidence>
<evidence type="ECO:0000256" key="10">
    <source>
        <dbReference type="PIRNR" id="PIRNR006268"/>
    </source>
</evidence>
<evidence type="ECO:0000256" key="3">
    <source>
        <dbReference type="ARBA" id="ARBA00022630"/>
    </source>
</evidence>
<dbReference type="InterPro" id="IPR003374">
    <property type="entry name" value="ApbE-like_sf"/>
</dbReference>
<dbReference type="InterPro" id="IPR024932">
    <property type="entry name" value="ApbE"/>
</dbReference>
<keyword evidence="7 10" id="KW-0460">Magnesium</keyword>
<accession>A0A3D3TLN5</accession>
<keyword evidence="4 10" id="KW-0808">Transferase</keyword>
<gene>
    <name evidence="13" type="ORF">DIT26_05600</name>
</gene>
<keyword evidence="12" id="KW-0472">Membrane</keyword>
<dbReference type="PANTHER" id="PTHR30040:SF2">
    <property type="entry name" value="FAD:PROTEIN FMN TRANSFERASE"/>
    <property type="match status" value="1"/>
</dbReference>
<dbReference type="GO" id="GO:0016740">
    <property type="term" value="F:transferase activity"/>
    <property type="evidence" value="ECO:0007669"/>
    <property type="project" value="UniProtKB-UniRule"/>
</dbReference>
<evidence type="ECO:0000256" key="4">
    <source>
        <dbReference type="ARBA" id="ARBA00022679"/>
    </source>
</evidence>
<evidence type="ECO:0000256" key="8">
    <source>
        <dbReference type="ARBA" id="ARBA00031306"/>
    </source>
</evidence>
<dbReference type="AlphaFoldDB" id="A0A3D3TLN5"/>
<keyword evidence="12" id="KW-1133">Transmembrane helix</keyword>
<proteinExistence type="inferred from homology"/>
<keyword evidence="6 10" id="KW-0274">FAD</keyword>
<dbReference type="SUPFAM" id="SSF143631">
    <property type="entry name" value="ApbE-like"/>
    <property type="match status" value="1"/>
</dbReference>
<comment type="caution">
    <text evidence="13">The sequence shown here is derived from an EMBL/GenBank/DDBJ whole genome shotgun (WGS) entry which is preliminary data.</text>
</comment>
<comment type="cofactor">
    <cofactor evidence="11">
        <name>Mg(2+)</name>
        <dbReference type="ChEBI" id="CHEBI:18420"/>
    </cofactor>
    <cofactor evidence="11">
        <name>Mn(2+)</name>
        <dbReference type="ChEBI" id="CHEBI:29035"/>
    </cofactor>
    <text evidence="11">Magnesium. Can also use manganese.</text>
</comment>
<evidence type="ECO:0000256" key="6">
    <source>
        <dbReference type="ARBA" id="ARBA00022827"/>
    </source>
</evidence>
<evidence type="ECO:0000256" key="12">
    <source>
        <dbReference type="SAM" id="Phobius"/>
    </source>
</evidence>
<comment type="catalytic activity">
    <reaction evidence="9 10">
        <text>L-threonyl-[protein] + FAD = FMN-L-threonyl-[protein] + AMP + H(+)</text>
        <dbReference type="Rhea" id="RHEA:36847"/>
        <dbReference type="Rhea" id="RHEA-COMP:11060"/>
        <dbReference type="Rhea" id="RHEA-COMP:11061"/>
        <dbReference type="ChEBI" id="CHEBI:15378"/>
        <dbReference type="ChEBI" id="CHEBI:30013"/>
        <dbReference type="ChEBI" id="CHEBI:57692"/>
        <dbReference type="ChEBI" id="CHEBI:74257"/>
        <dbReference type="ChEBI" id="CHEBI:456215"/>
        <dbReference type="EC" id="2.7.1.180"/>
    </reaction>
</comment>
<evidence type="ECO:0000313" key="14">
    <source>
        <dbReference type="Proteomes" id="UP000264215"/>
    </source>
</evidence>
<dbReference type="PANTHER" id="PTHR30040">
    <property type="entry name" value="THIAMINE BIOSYNTHESIS LIPOPROTEIN APBE"/>
    <property type="match status" value="1"/>
</dbReference>
<evidence type="ECO:0000256" key="11">
    <source>
        <dbReference type="PIRSR" id="PIRSR006268-2"/>
    </source>
</evidence>
<keyword evidence="12" id="KW-0812">Transmembrane</keyword>
<dbReference type="EC" id="2.7.1.180" evidence="1 10"/>
<evidence type="ECO:0000313" key="13">
    <source>
        <dbReference type="EMBL" id="HCO70044.1"/>
    </source>
</evidence>
<feature type="transmembrane region" description="Helical" evidence="12">
    <location>
        <begin position="15"/>
        <end position="33"/>
    </location>
</feature>
<keyword evidence="5 10" id="KW-0479">Metal-binding</keyword>
<feature type="binding site" evidence="11">
    <location>
        <position position="184"/>
    </location>
    <ligand>
        <name>Mg(2+)</name>
        <dbReference type="ChEBI" id="CHEBI:18420"/>
    </ligand>
</feature>
<evidence type="ECO:0000256" key="7">
    <source>
        <dbReference type="ARBA" id="ARBA00022842"/>
    </source>
</evidence>
<feature type="binding site" evidence="11">
    <location>
        <position position="300"/>
    </location>
    <ligand>
        <name>Mg(2+)</name>
        <dbReference type="ChEBI" id="CHEBI:18420"/>
    </ligand>
</feature>
<dbReference type="PIRSF" id="PIRSF006268">
    <property type="entry name" value="ApbE"/>
    <property type="match status" value="1"/>
</dbReference>
<protein>
    <recommendedName>
        <fullName evidence="2 10">FAD:protein FMN transferase</fullName>
        <ecNumber evidence="1 10">2.7.1.180</ecNumber>
    </recommendedName>
    <alternativeName>
        <fullName evidence="8 10">Flavin transferase</fullName>
    </alternativeName>
</protein>
<dbReference type="EMBL" id="DQBS01000133">
    <property type="protein sequence ID" value="HCO70044.1"/>
    <property type="molecule type" value="Genomic_DNA"/>
</dbReference>
<dbReference type="Pfam" id="PF02424">
    <property type="entry name" value="ApbE"/>
    <property type="match status" value="1"/>
</dbReference>
<keyword evidence="3 10" id="KW-0285">Flavoprotein</keyword>
<evidence type="ECO:0000256" key="5">
    <source>
        <dbReference type="ARBA" id="ARBA00022723"/>
    </source>
</evidence>
<evidence type="ECO:0000256" key="9">
    <source>
        <dbReference type="ARBA" id="ARBA00048540"/>
    </source>
</evidence>
<dbReference type="Gene3D" id="3.10.520.10">
    <property type="entry name" value="ApbE-like domains"/>
    <property type="match status" value="1"/>
</dbReference>
<dbReference type="Proteomes" id="UP000264215">
    <property type="component" value="Unassembled WGS sequence"/>
</dbReference>
<comment type="similarity">
    <text evidence="10">Belongs to the ApbE family.</text>
</comment>
<name>A0A3D3TLN5_9BACT</name>